<evidence type="ECO:0000259" key="7">
    <source>
        <dbReference type="Pfam" id="PF02706"/>
    </source>
</evidence>
<dbReference type="RefSeq" id="WP_215368816.1">
    <property type="nucleotide sequence ID" value="NZ_JAGTIS010000001.1"/>
</dbReference>
<evidence type="ECO:0000256" key="6">
    <source>
        <dbReference type="SAM" id="Phobius"/>
    </source>
</evidence>
<feature type="transmembrane region" description="Helical" evidence="6">
    <location>
        <begin position="321"/>
        <end position="343"/>
    </location>
</feature>
<dbReference type="PANTHER" id="PTHR32309">
    <property type="entry name" value="TYROSINE-PROTEIN KINASE"/>
    <property type="match status" value="1"/>
</dbReference>
<proteinExistence type="predicted"/>
<evidence type="ECO:0000256" key="3">
    <source>
        <dbReference type="ARBA" id="ARBA00022692"/>
    </source>
</evidence>
<keyword evidence="9" id="KW-1185">Reference proteome</keyword>
<keyword evidence="2" id="KW-1003">Cell membrane</keyword>
<evidence type="ECO:0000313" key="9">
    <source>
        <dbReference type="Proteomes" id="UP001519667"/>
    </source>
</evidence>
<dbReference type="Pfam" id="PF02706">
    <property type="entry name" value="Wzz"/>
    <property type="match status" value="1"/>
</dbReference>
<evidence type="ECO:0000256" key="5">
    <source>
        <dbReference type="ARBA" id="ARBA00023136"/>
    </source>
</evidence>
<keyword evidence="3 6" id="KW-0812">Transmembrane</keyword>
<organism evidence="8 9">
    <name type="scientific">Metapseudomonas boanensis</name>
    <dbReference type="NCBI Taxonomy" id="2822138"/>
    <lineage>
        <taxon>Bacteria</taxon>
        <taxon>Pseudomonadati</taxon>
        <taxon>Pseudomonadota</taxon>
        <taxon>Gammaproteobacteria</taxon>
        <taxon>Pseudomonadales</taxon>
        <taxon>Pseudomonadaceae</taxon>
        <taxon>Metapseudomonas</taxon>
    </lineage>
</organism>
<gene>
    <name evidence="8" type="ORF">J7302_00760</name>
</gene>
<dbReference type="Gene3D" id="3.30.1890.10">
    <property type="entry name" value="FepE-like"/>
    <property type="match status" value="1"/>
</dbReference>
<feature type="domain" description="Polysaccharide chain length determinant N-terminal" evidence="7">
    <location>
        <begin position="14"/>
        <end position="107"/>
    </location>
</feature>
<dbReference type="PANTHER" id="PTHR32309:SF13">
    <property type="entry name" value="FERRIC ENTEROBACTIN TRANSPORT PROTEIN FEPE"/>
    <property type="match status" value="1"/>
</dbReference>
<dbReference type="Proteomes" id="UP001519667">
    <property type="component" value="Unassembled WGS sequence"/>
</dbReference>
<protein>
    <submittedName>
        <fullName evidence="8">LPS O-antigen chain length determinant protein WzzB</fullName>
    </submittedName>
</protein>
<comment type="subcellular location">
    <subcellularLocation>
        <location evidence="1">Cell membrane</location>
        <topology evidence="1">Multi-pass membrane protein</topology>
    </subcellularLocation>
</comment>
<evidence type="ECO:0000256" key="1">
    <source>
        <dbReference type="ARBA" id="ARBA00004651"/>
    </source>
</evidence>
<accession>A0ABS5XC04</accession>
<dbReference type="InterPro" id="IPR050445">
    <property type="entry name" value="Bact_polysacc_biosynth/exp"/>
</dbReference>
<feature type="transmembrane region" description="Helical" evidence="6">
    <location>
        <begin position="30"/>
        <end position="49"/>
    </location>
</feature>
<dbReference type="EMBL" id="JAGTIS010000001">
    <property type="protein sequence ID" value="MBT8764691.1"/>
    <property type="molecule type" value="Genomic_DNA"/>
</dbReference>
<dbReference type="InterPro" id="IPR003856">
    <property type="entry name" value="LPS_length_determ_N"/>
</dbReference>
<evidence type="ECO:0000256" key="4">
    <source>
        <dbReference type="ARBA" id="ARBA00022989"/>
    </source>
</evidence>
<comment type="caution">
    <text evidence="8">The sequence shown here is derived from an EMBL/GenBank/DDBJ whole genome shotgun (WGS) entry which is preliminary data.</text>
</comment>
<keyword evidence="5 6" id="KW-0472">Membrane</keyword>
<reference evidence="8 9" key="1">
    <citation type="submission" date="2021-04" db="EMBL/GenBank/DDBJ databases">
        <title>Pseudomonas boanensis sp. nov., a bacterium isolated from river water used for household purposes in Boane District, Mozambique.</title>
        <authorList>
            <person name="Nicklasson M."/>
            <person name="Martin-Rodriguez A.J."/>
            <person name="Thorell K."/>
            <person name="Neves L."/>
            <person name="Mussagy A."/>
            <person name="Rydberg H.A."/>
            <person name="Hernroth B."/>
            <person name="Svensson-Stadler L."/>
            <person name="Sjoling A."/>
        </authorList>
    </citation>
    <scope>NUCLEOTIDE SEQUENCE [LARGE SCALE GENOMIC DNA]</scope>
    <source>
        <strain evidence="8 9">DB1</strain>
    </source>
</reference>
<evidence type="ECO:0000313" key="8">
    <source>
        <dbReference type="EMBL" id="MBT8764691.1"/>
    </source>
</evidence>
<keyword evidence="4 6" id="KW-1133">Transmembrane helix</keyword>
<sequence>MNDSVSPASVRQYNEIDLIELVQSIWKNKFVIALAAIVGGLCGGGYAFFSSPVYEAKVSFLPPSLSDIASLSAGRNEMGLTPFTVDDVYSVFTRNLESDDSLRKFFESVYLPSLGQSERDGVSRGKLYRRFIKEFRVVAPDRLHPDRYSLMAEGKDPGQLVRWITVYVDQVASRSLEQATENARREVDVVANNLQQQIASRRTTAKNRRQDRIVQLKEALRVAEAVGLSNPPVFSGQTSDQLTAVMEGDLMYMRGSKALRAELNALESRVSDDAFIPGLRTLEEKHELYASIRAADLKVGVFRQDGDVVIPDEPIRPKRSLIIFLGVALGGLLGGLFAVVRAVQKRRASYA</sequence>
<name>A0ABS5XC04_9GAMM</name>
<evidence type="ECO:0000256" key="2">
    <source>
        <dbReference type="ARBA" id="ARBA00022475"/>
    </source>
</evidence>
<dbReference type="SUPFAM" id="SSF160355">
    <property type="entry name" value="Bacterial polysaccharide co-polymerase-like"/>
    <property type="match status" value="1"/>
</dbReference>